<dbReference type="Pfam" id="PF00089">
    <property type="entry name" value="Trypsin"/>
    <property type="match status" value="1"/>
</dbReference>
<accession>A0A336MN69</accession>
<dbReference type="GO" id="GO:0006508">
    <property type="term" value="P:proteolysis"/>
    <property type="evidence" value="ECO:0007669"/>
    <property type="project" value="InterPro"/>
</dbReference>
<dbReference type="GO" id="GO:0004252">
    <property type="term" value="F:serine-type endopeptidase activity"/>
    <property type="evidence" value="ECO:0007669"/>
    <property type="project" value="InterPro"/>
</dbReference>
<gene>
    <name evidence="4" type="primary">CSON003742</name>
</gene>
<evidence type="ECO:0000256" key="2">
    <source>
        <dbReference type="ARBA" id="ARBA00024195"/>
    </source>
</evidence>
<feature type="domain" description="Peptidase S1" evidence="3">
    <location>
        <begin position="5"/>
        <end position="116"/>
    </location>
</feature>
<dbReference type="InterPro" id="IPR043504">
    <property type="entry name" value="Peptidase_S1_PA_chymotrypsin"/>
</dbReference>
<evidence type="ECO:0000313" key="4">
    <source>
        <dbReference type="EMBL" id="SSX31490.1"/>
    </source>
</evidence>
<protein>
    <submittedName>
        <fullName evidence="4">CSON003742 protein</fullName>
    </submittedName>
</protein>
<dbReference type="InterPro" id="IPR009003">
    <property type="entry name" value="Peptidase_S1_PA"/>
</dbReference>
<dbReference type="PANTHER" id="PTHR24252:SF7">
    <property type="entry name" value="HYALIN"/>
    <property type="match status" value="1"/>
</dbReference>
<dbReference type="EMBL" id="UFQT01001715">
    <property type="protein sequence ID" value="SSX31490.1"/>
    <property type="molecule type" value="Genomic_DNA"/>
</dbReference>
<dbReference type="AlphaFoldDB" id="A0A336MN69"/>
<dbReference type="VEuPathDB" id="VectorBase:CSON003742"/>
<sequence>MNSLQDENTVVRSVIKIIRHAQYNDSITTNDIGLLLLNDTAIVKGNPNTGVMKLTNKSPEVGEECRISGFGHQTWQGEISEQLMYADVISISTARCNGTSSYDGQVLDGMICAGFMSALRSALTCLL</sequence>
<evidence type="ECO:0000259" key="3">
    <source>
        <dbReference type="Pfam" id="PF00089"/>
    </source>
</evidence>
<proteinExistence type="inferred from homology"/>
<dbReference type="SUPFAM" id="SSF50494">
    <property type="entry name" value="Trypsin-like serine proteases"/>
    <property type="match status" value="1"/>
</dbReference>
<dbReference type="InterPro" id="IPR001254">
    <property type="entry name" value="Trypsin_dom"/>
</dbReference>
<dbReference type="PANTHER" id="PTHR24252">
    <property type="entry name" value="ACROSIN-RELATED"/>
    <property type="match status" value="1"/>
</dbReference>
<organism evidence="4">
    <name type="scientific">Culicoides sonorensis</name>
    <name type="common">Biting midge</name>
    <dbReference type="NCBI Taxonomy" id="179676"/>
    <lineage>
        <taxon>Eukaryota</taxon>
        <taxon>Metazoa</taxon>
        <taxon>Ecdysozoa</taxon>
        <taxon>Arthropoda</taxon>
        <taxon>Hexapoda</taxon>
        <taxon>Insecta</taxon>
        <taxon>Pterygota</taxon>
        <taxon>Neoptera</taxon>
        <taxon>Endopterygota</taxon>
        <taxon>Diptera</taxon>
        <taxon>Nematocera</taxon>
        <taxon>Chironomoidea</taxon>
        <taxon>Ceratopogonidae</taxon>
        <taxon>Ceratopogoninae</taxon>
        <taxon>Culicoides</taxon>
        <taxon>Monoculicoides</taxon>
    </lineage>
</organism>
<comment type="similarity">
    <text evidence="2">Belongs to the peptidase S1 family. CLIP subfamily.</text>
</comment>
<evidence type="ECO:0000256" key="1">
    <source>
        <dbReference type="ARBA" id="ARBA00023157"/>
    </source>
</evidence>
<dbReference type="Gene3D" id="2.40.10.10">
    <property type="entry name" value="Trypsin-like serine proteases"/>
    <property type="match status" value="2"/>
</dbReference>
<reference evidence="4" key="1">
    <citation type="submission" date="2018-07" db="EMBL/GenBank/DDBJ databases">
        <authorList>
            <person name="Quirk P.G."/>
            <person name="Krulwich T.A."/>
        </authorList>
    </citation>
    <scope>NUCLEOTIDE SEQUENCE</scope>
</reference>
<keyword evidence="1" id="KW-1015">Disulfide bond</keyword>
<name>A0A336MN69_CULSO</name>